<dbReference type="RefSeq" id="YP_010359505.1">
    <property type="nucleotide sequence ID" value="NC_062773.1"/>
</dbReference>
<proteinExistence type="predicted"/>
<protein>
    <submittedName>
        <fullName evidence="1">Uncharacterized protein</fullName>
    </submittedName>
</protein>
<evidence type="ECO:0000313" key="1">
    <source>
        <dbReference type="EMBL" id="QWM89933.1"/>
    </source>
</evidence>
<sequence>MTIRELYIFAQSHALLDKSVGLVIDEYIKHISVHNNTLAHSNIMNNQGSESMSKSDIDYENKVEFSTEDVLELFST</sequence>
<organism evidence="1 2">
    <name type="scientific">uncultured phage cr44_1</name>
    <dbReference type="NCBI Taxonomy" id="2986405"/>
    <lineage>
        <taxon>Viruses</taxon>
        <taxon>Duplodnaviria</taxon>
        <taxon>Heunggongvirae</taxon>
        <taxon>Uroviricota</taxon>
        <taxon>Caudoviricetes</taxon>
        <taxon>Crassvirales</taxon>
        <taxon>Steigviridae</taxon>
        <taxon>Asinivirinae</taxon>
        <taxon>Kahnovirus</taxon>
        <taxon>Kahnovirus copri</taxon>
    </lineage>
</organism>
<dbReference type="Proteomes" id="UP000827552">
    <property type="component" value="Segment"/>
</dbReference>
<dbReference type="GeneID" id="75691703"/>
<dbReference type="EMBL" id="MZ130483">
    <property type="protein sequence ID" value="QWM89933.1"/>
    <property type="molecule type" value="Genomic_DNA"/>
</dbReference>
<dbReference type="KEGG" id="vg:75691703"/>
<evidence type="ECO:0000313" key="2">
    <source>
        <dbReference type="Proteomes" id="UP000827552"/>
    </source>
</evidence>
<gene>
    <name evidence="1" type="primary">gp_20478</name>
</gene>
<reference evidence="1 2" key="1">
    <citation type="submission" date="2021-04" db="EMBL/GenBank/DDBJ databases">
        <authorList>
            <person name="Shkoporov A.N."/>
            <person name="Stockdale S.R."/>
            <person name="Guerin E."/>
            <person name="Ross R.P."/>
            <person name="Hill C."/>
        </authorList>
    </citation>
    <scope>NUCLEOTIDE SEQUENCE [LARGE SCALE GENOMIC DNA]</scope>
    <source>
        <strain evidence="2">cr44_1</strain>
    </source>
</reference>
<keyword evidence="2" id="KW-1185">Reference proteome</keyword>
<accession>A0AAE7RZ86</accession>
<name>A0AAE7RZ86_9CAUD</name>